<dbReference type="InterPro" id="IPR024079">
    <property type="entry name" value="MetalloPept_cat_dom_sf"/>
</dbReference>
<dbReference type="Proteomes" id="UP000270094">
    <property type="component" value="Unassembled WGS sequence"/>
</dbReference>
<dbReference type="GO" id="GO:0006508">
    <property type="term" value="P:proteolysis"/>
    <property type="evidence" value="ECO:0007669"/>
    <property type="project" value="InterPro"/>
</dbReference>
<protein>
    <recommendedName>
        <fullName evidence="4">Peptidase M12A domain-containing protein</fullName>
    </recommendedName>
</protein>
<comment type="caution">
    <text evidence="2">Lacks conserved residue(s) required for the propagation of feature annotation.</text>
</comment>
<dbReference type="PANTHER" id="PTHR10127">
    <property type="entry name" value="DISCOIDIN, CUB, EGF, LAMININ , AND ZINC METALLOPROTEASE DOMAIN CONTAINING"/>
    <property type="match status" value="1"/>
</dbReference>
<keyword evidence="3" id="KW-0732">Signal</keyword>
<dbReference type="GO" id="GO:0004222">
    <property type="term" value="F:metalloendopeptidase activity"/>
    <property type="evidence" value="ECO:0007669"/>
    <property type="project" value="InterPro"/>
</dbReference>
<feature type="domain" description="Peptidase M12A" evidence="4">
    <location>
        <begin position="124"/>
        <end position="202"/>
    </location>
</feature>
<dbReference type="PROSITE" id="PS51864">
    <property type="entry name" value="ASTACIN"/>
    <property type="match status" value="1"/>
</dbReference>
<dbReference type="Pfam" id="PF01400">
    <property type="entry name" value="Astacin"/>
    <property type="match status" value="1"/>
</dbReference>
<feature type="chain" id="PRO_5018107865" description="Peptidase M12A domain-containing protein" evidence="3">
    <location>
        <begin position="21"/>
        <end position="369"/>
    </location>
</feature>
<evidence type="ECO:0000313" key="6">
    <source>
        <dbReference type="Proteomes" id="UP000270094"/>
    </source>
</evidence>
<reference evidence="5 6" key="1">
    <citation type="submission" date="2018-11" db="EMBL/GenBank/DDBJ databases">
        <authorList>
            <consortium name="Pathogen Informatics"/>
        </authorList>
    </citation>
    <scope>NUCLEOTIDE SEQUENCE [LARGE SCALE GENOMIC DNA]</scope>
</reference>
<dbReference type="GO" id="GO:0008270">
    <property type="term" value="F:zinc ion binding"/>
    <property type="evidence" value="ECO:0007669"/>
    <property type="project" value="InterPro"/>
</dbReference>
<sequence>MAYCIRYLLNFLLLSAAVCAVPLSDKTKKSLSQKLQGTLEERKIRLQHLAQLYFGNASSAEQNSTRQLPTIQMPIIGDSDERPSVVKINRRTGVAEYLFEGDISLTDAQLTRIEDGIIGGKSSRARRQVHDLNPLWSENHVFYYFDASVEEHRKTSVRNTLQYLRDHTCIDFTESDVAVNRIRVIVGDGCYSYIGMIGGPEQLHNFAKLPAYESTNYNPYEYGSGMHYPATAFIAIGATEYPITPYDFNYKFTMGSLAFSFYDVKSFTFGNATVSGARPDFMKCNHWIEAPADKQIQWRVTYIEAPSCWYGCLFNAIEPKVGVDPRATSPRMCCADSQVKVHNSTQNPLPVVSYNSYLMSVYTFHYRFI</sequence>
<dbReference type="SUPFAM" id="SSF55486">
    <property type="entry name" value="Metalloproteases ('zincins'), catalytic domain"/>
    <property type="match status" value="1"/>
</dbReference>
<accession>A0A3P7IV28</accession>
<dbReference type="AlphaFoldDB" id="A0A3P7IV28"/>
<feature type="signal peptide" evidence="3">
    <location>
        <begin position="1"/>
        <end position="20"/>
    </location>
</feature>
<keyword evidence="1" id="KW-1015">Disulfide bond</keyword>
<evidence type="ECO:0000256" key="1">
    <source>
        <dbReference type="ARBA" id="ARBA00023157"/>
    </source>
</evidence>
<gene>
    <name evidence="5" type="ORF">SVUK_LOCUS11799</name>
</gene>
<dbReference type="Gene3D" id="3.40.390.10">
    <property type="entry name" value="Collagenase (Catalytic Domain)"/>
    <property type="match status" value="2"/>
</dbReference>
<evidence type="ECO:0000256" key="3">
    <source>
        <dbReference type="SAM" id="SignalP"/>
    </source>
</evidence>
<dbReference type="InterPro" id="IPR006026">
    <property type="entry name" value="Peptidase_Metallo"/>
</dbReference>
<keyword evidence="6" id="KW-1185">Reference proteome</keyword>
<evidence type="ECO:0000259" key="4">
    <source>
        <dbReference type="PROSITE" id="PS51864"/>
    </source>
</evidence>
<dbReference type="InterPro" id="IPR001506">
    <property type="entry name" value="Peptidase_M12A"/>
</dbReference>
<evidence type="ECO:0000313" key="5">
    <source>
        <dbReference type="EMBL" id="VDM76801.1"/>
    </source>
</evidence>
<evidence type="ECO:0000256" key="2">
    <source>
        <dbReference type="PROSITE-ProRule" id="PRU01211"/>
    </source>
</evidence>
<dbReference type="OrthoDB" id="5785852at2759"/>
<dbReference type="PANTHER" id="PTHR10127:SF833">
    <property type="entry name" value="ZINC METALLOPROTEINASE NAS-32"/>
    <property type="match status" value="1"/>
</dbReference>
<dbReference type="SMART" id="SM00235">
    <property type="entry name" value="ZnMc"/>
    <property type="match status" value="1"/>
</dbReference>
<name>A0A3P7IV28_STRVU</name>
<organism evidence="5 6">
    <name type="scientific">Strongylus vulgaris</name>
    <name type="common">Blood worm</name>
    <dbReference type="NCBI Taxonomy" id="40348"/>
    <lineage>
        <taxon>Eukaryota</taxon>
        <taxon>Metazoa</taxon>
        <taxon>Ecdysozoa</taxon>
        <taxon>Nematoda</taxon>
        <taxon>Chromadorea</taxon>
        <taxon>Rhabditida</taxon>
        <taxon>Rhabditina</taxon>
        <taxon>Rhabditomorpha</taxon>
        <taxon>Strongyloidea</taxon>
        <taxon>Strongylidae</taxon>
        <taxon>Strongylus</taxon>
    </lineage>
</organism>
<proteinExistence type="predicted"/>
<dbReference type="EMBL" id="UYYB01097768">
    <property type="protein sequence ID" value="VDM76801.1"/>
    <property type="molecule type" value="Genomic_DNA"/>
</dbReference>